<proteinExistence type="predicted"/>
<gene>
    <name evidence="2" type="ORF">Nkreftii_002072</name>
</gene>
<reference evidence="2 3" key="1">
    <citation type="journal article" date="2020" name="ISME J.">
        <title>Enrichment and physiological characterization of a novel comammox Nitrospira indicates ammonium inhibition of complete nitrification.</title>
        <authorList>
            <person name="Sakoula D."/>
            <person name="Koch H."/>
            <person name="Frank J."/>
            <person name="Jetten M.S.M."/>
            <person name="van Kessel M.A.H.J."/>
            <person name="Lucker S."/>
        </authorList>
    </citation>
    <scope>NUCLEOTIDE SEQUENCE [LARGE SCALE GENOMIC DNA]</scope>
    <source>
        <strain evidence="2">Comreactor17</strain>
    </source>
</reference>
<name>A0A7S8FEE1_9BACT</name>
<feature type="transmembrane region" description="Helical" evidence="1">
    <location>
        <begin position="6"/>
        <end position="24"/>
    </location>
</feature>
<keyword evidence="1" id="KW-0472">Membrane</keyword>
<keyword evidence="1" id="KW-1133">Transmembrane helix</keyword>
<protein>
    <submittedName>
        <fullName evidence="2">Uncharacterized protein</fullName>
    </submittedName>
</protein>
<dbReference type="KEGG" id="nkf:Nkreftii_002072"/>
<dbReference type="EMBL" id="CP047423">
    <property type="protein sequence ID" value="QPD04298.1"/>
    <property type="molecule type" value="Genomic_DNA"/>
</dbReference>
<sequence>MDLLKMVLFGFIGVGVVVAFMATMTKVLGIGISGIGYG</sequence>
<evidence type="ECO:0000256" key="1">
    <source>
        <dbReference type="SAM" id="Phobius"/>
    </source>
</evidence>
<dbReference type="Proteomes" id="UP000593737">
    <property type="component" value="Chromosome"/>
</dbReference>
<accession>A0A7S8FEE1</accession>
<keyword evidence="1" id="KW-0812">Transmembrane</keyword>
<dbReference type="AlphaFoldDB" id="A0A7S8FEE1"/>
<evidence type="ECO:0000313" key="2">
    <source>
        <dbReference type="EMBL" id="QPD04298.1"/>
    </source>
</evidence>
<evidence type="ECO:0000313" key="3">
    <source>
        <dbReference type="Proteomes" id="UP000593737"/>
    </source>
</evidence>
<organism evidence="2 3">
    <name type="scientific">Candidatus Nitrospira kreftii</name>
    <dbReference type="NCBI Taxonomy" id="2652173"/>
    <lineage>
        <taxon>Bacteria</taxon>
        <taxon>Pseudomonadati</taxon>
        <taxon>Nitrospirota</taxon>
        <taxon>Nitrospiria</taxon>
        <taxon>Nitrospirales</taxon>
        <taxon>Nitrospiraceae</taxon>
        <taxon>Nitrospira</taxon>
    </lineage>
</organism>